<proteinExistence type="predicted"/>
<organism evidence="1 2">
    <name type="scientific">Limimonas halophila</name>
    <dbReference type="NCBI Taxonomy" id="1082479"/>
    <lineage>
        <taxon>Bacteria</taxon>
        <taxon>Pseudomonadati</taxon>
        <taxon>Pseudomonadota</taxon>
        <taxon>Alphaproteobacteria</taxon>
        <taxon>Rhodospirillales</taxon>
        <taxon>Rhodovibrionaceae</taxon>
        <taxon>Limimonas</taxon>
    </lineage>
</organism>
<sequence length="184" mass="19822">MIEGDLAQVAESAEERLSQPMLHELHAYWSHKAEARGSIPHRADIDPIDIPRLLPHIYIVQHDPACDAFYMRLVGTRLVELRGDDPTGKYVSEDLHGPVAPLVNAFFQRVLASGAPLGLTGRAVWVPGKEWAPVEALAVPLSADGGATDQVLGCYLRDGAPATFREGGSSASVEGIRILTRPVG</sequence>
<reference evidence="1 2" key="1">
    <citation type="submission" date="2016-10" db="EMBL/GenBank/DDBJ databases">
        <authorList>
            <person name="de Groot N.N."/>
        </authorList>
    </citation>
    <scope>NUCLEOTIDE SEQUENCE [LARGE SCALE GENOMIC DNA]</scope>
    <source>
        <strain evidence="1 2">DSM 25584</strain>
    </source>
</reference>
<keyword evidence="2" id="KW-1185">Reference proteome</keyword>
<dbReference type="Proteomes" id="UP000199415">
    <property type="component" value="Unassembled WGS sequence"/>
</dbReference>
<name>A0A1G7LUE5_9PROT</name>
<gene>
    <name evidence="1" type="ORF">SAMN05216241_101382</name>
</gene>
<dbReference type="STRING" id="1082479.SAMN05216241_101382"/>
<dbReference type="AlphaFoldDB" id="A0A1G7LUE5"/>
<dbReference type="EMBL" id="FNCE01000001">
    <property type="protein sequence ID" value="SDF53198.1"/>
    <property type="molecule type" value="Genomic_DNA"/>
</dbReference>
<dbReference type="Pfam" id="PF07310">
    <property type="entry name" value="PAS_5"/>
    <property type="match status" value="1"/>
</dbReference>
<evidence type="ECO:0000313" key="1">
    <source>
        <dbReference type="EMBL" id="SDF53198.1"/>
    </source>
</evidence>
<dbReference type="OrthoDB" id="8480244at2"/>
<dbReference type="RefSeq" id="WP_090018408.1">
    <property type="nucleotide sequence ID" value="NZ_FNCE01000001.1"/>
</dbReference>
<evidence type="ECO:0000313" key="2">
    <source>
        <dbReference type="Proteomes" id="UP000199415"/>
    </source>
</evidence>
<accession>A0A1G7LUE5</accession>
<evidence type="ECO:0008006" key="3">
    <source>
        <dbReference type="Google" id="ProtNLM"/>
    </source>
</evidence>
<protein>
    <recommendedName>
        <fullName evidence="3">PAS domain-containing protein</fullName>
    </recommendedName>
</protein>
<dbReference type="InterPro" id="IPR009922">
    <property type="entry name" value="DUF1457"/>
</dbReference>